<dbReference type="Pfam" id="PF02602">
    <property type="entry name" value="HEM4"/>
    <property type="match status" value="1"/>
</dbReference>
<evidence type="ECO:0000313" key="3">
    <source>
        <dbReference type="EMBL" id="KID55603.1"/>
    </source>
</evidence>
<sequence length="607" mass="66320">MKFAITRPQGKGEALATELAKSHLSALCTPVLKLCSVQASPQQLLSACDADILIFISQDAVLNFALQLQADSLSLSSTCQIFAVGTQTADAVSEYLSRRAKVPKRQDSEGLVALAELEEIQDLSVVIIKGRGGRTHIAKTLKARGARLSTCNVYERIAEQSSSDDWLDLWRASKIDGIVVTSNAAVDAIFNTQQAANQAWLQTCMFVVVSERTAQHLKIQYKITDTQIVVSSGASNDALAQTIGALISQQGNAMTEKQQETPASIPTNEPQQVETQANNNTAKLSKTAVLALLVALAGVGAAGGVYVYNQQQITQQSGQIAQLSAQNSQLLSQLQTAQSTLNGLQNQWQAQQKSMTSQLQQQQQQVQKTLQQTLSQARQQVGGAVSSELRALARYAEFKAASERDYLGAVMVLKRLDGALSEEPATDALKLAINQDIAMLRALPKPSTEAVYMALAGLISQVDKLPLKTIDKPKERAVESAELSRDISDWQANIIRSWQKIKADFLTIRQHDRPVIDPLLDAQEQQLIRAQLRSYLQQAQTAFLDQQASIFDQALSGAIATLNRYYRTNESASNMVMEQLQVLQRTEHPVAQSPQLATPTALKEWLQ</sequence>
<dbReference type="Proteomes" id="UP000031327">
    <property type="component" value="Unassembled WGS sequence"/>
</dbReference>
<dbReference type="RefSeq" id="WP_039611257.1">
    <property type="nucleotide sequence ID" value="NZ_JWIC01000008.1"/>
</dbReference>
<dbReference type="InterPro" id="IPR003754">
    <property type="entry name" value="4pyrrol_synth_uPrphyn_synth"/>
</dbReference>
<dbReference type="EMBL" id="JWIC01000008">
    <property type="protein sequence ID" value="KID55603.1"/>
    <property type="molecule type" value="Genomic_DNA"/>
</dbReference>
<feature type="coiled-coil region" evidence="1">
    <location>
        <begin position="320"/>
        <end position="372"/>
    </location>
</feature>
<protein>
    <recommendedName>
        <fullName evidence="2">Tetrapyrrole biosynthesis uroporphyrinogen III synthase domain-containing protein</fullName>
    </recommendedName>
</protein>
<dbReference type="PANTHER" id="PTHR38043:SF1">
    <property type="entry name" value="PROTEIN HEMX"/>
    <property type="match status" value="1"/>
</dbReference>
<proteinExistence type="predicted"/>
<keyword evidence="1" id="KW-0175">Coiled coil</keyword>
<dbReference type="CDD" id="cd06578">
    <property type="entry name" value="HemD"/>
    <property type="match status" value="1"/>
</dbReference>
<dbReference type="OrthoDB" id="5739852at2"/>
<dbReference type="PANTHER" id="PTHR38043">
    <property type="entry name" value="PROTEIN HEMX"/>
    <property type="match status" value="1"/>
</dbReference>
<dbReference type="InterPro" id="IPR007470">
    <property type="entry name" value="HemX"/>
</dbReference>
<dbReference type="Pfam" id="PF04375">
    <property type="entry name" value="HemX"/>
    <property type="match status" value="1"/>
</dbReference>
<organism evidence="3 4">
    <name type="scientific">Pseudoalteromonas luteoviolacea</name>
    <dbReference type="NCBI Taxonomy" id="43657"/>
    <lineage>
        <taxon>Bacteria</taxon>
        <taxon>Pseudomonadati</taxon>
        <taxon>Pseudomonadota</taxon>
        <taxon>Gammaproteobacteria</taxon>
        <taxon>Alteromonadales</taxon>
        <taxon>Pseudoalteromonadaceae</taxon>
        <taxon>Pseudoalteromonas</taxon>
    </lineage>
</organism>
<evidence type="ECO:0000313" key="4">
    <source>
        <dbReference type="Proteomes" id="UP000031327"/>
    </source>
</evidence>
<reference evidence="3 4" key="1">
    <citation type="submission" date="2014-12" db="EMBL/GenBank/DDBJ databases">
        <title>Draft Genome Sequence of Pseudoalteromonas luteoviolacea HI1.</title>
        <authorList>
            <person name="Asahina A.Y."/>
            <person name="Hadfield M.G."/>
        </authorList>
    </citation>
    <scope>NUCLEOTIDE SEQUENCE [LARGE SCALE GENOMIC DNA]</scope>
    <source>
        <strain evidence="3 4">HI1</strain>
    </source>
</reference>
<dbReference type="AlphaFoldDB" id="A0A0C1MMC9"/>
<dbReference type="GO" id="GO:0033014">
    <property type="term" value="P:tetrapyrrole biosynthetic process"/>
    <property type="evidence" value="ECO:0007669"/>
    <property type="project" value="InterPro"/>
</dbReference>
<comment type="caution">
    <text evidence="3">The sequence shown here is derived from an EMBL/GenBank/DDBJ whole genome shotgun (WGS) entry which is preliminary data.</text>
</comment>
<name>A0A0C1MMC9_9GAMM</name>
<feature type="domain" description="Tetrapyrrole biosynthesis uroporphyrinogen III synthase" evidence="2">
    <location>
        <begin position="14"/>
        <end position="239"/>
    </location>
</feature>
<accession>A0A0C1MMC9</accession>
<evidence type="ECO:0000256" key="1">
    <source>
        <dbReference type="SAM" id="Coils"/>
    </source>
</evidence>
<dbReference type="GO" id="GO:0004852">
    <property type="term" value="F:uroporphyrinogen-III synthase activity"/>
    <property type="evidence" value="ECO:0007669"/>
    <property type="project" value="InterPro"/>
</dbReference>
<gene>
    <name evidence="3" type="ORF">JF50_20675</name>
</gene>
<dbReference type="Gene3D" id="3.40.50.10090">
    <property type="match status" value="2"/>
</dbReference>
<dbReference type="SUPFAM" id="SSF69618">
    <property type="entry name" value="HemD-like"/>
    <property type="match status" value="1"/>
</dbReference>
<evidence type="ECO:0000259" key="2">
    <source>
        <dbReference type="Pfam" id="PF02602"/>
    </source>
</evidence>
<dbReference type="InterPro" id="IPR036108">
    <property type="entry name" value="4pyrrol_syn_uPrphyn_synt_sf"/>
</dbReference>